<protein>
    <submittedName>
        <fullName evidence="2">Uncharacterized protein</fullName>
    </submittedName>
</protein>
<dbReference type="AlphaFoldDB" id="A0A8K0SSU3"/>
<dbReference type="EMBL" id="JAGPNK010000003">
    <property type="protein sequence ID" value="KAH7324174.1"/>
    <property type="molecule type" value="Genomic_DNA"/>
</dbReference>
<keyword evidence="1" id="KW-0732">Signal</keyword>
<keyword evidence="3" id="KW-1185">Reference proteome</keyword>
<organism evidence="2 3">
    <name type="scientific">Stachybotrys elegans</name>
    <dbReference type="NCBI Taxonomy" id="80388"/>
    <lineage>
        <taxon>Eukaryota</taxon>
        <taxon>Fungi</taxon>
        <taxon>Dikarya</taxon>
        <taxon>Ascomycota</taxon>
        <taxon>Pezizomycotina</taxon>
        <taxon>Sordariomycetes</taxon>
        <taxon>Hypocreomycetidae</taxon>
        <taxon>Hypocreales</taxon>
        <taxon>Stachybotryaceae</taxon>
        <taxon>Stachybotrys</taxon>
    </lineage>
</organism>
<comment type="caution">
    <text evidence="2">The sequence shown here is derived from an EMBL/GenBank/DDBJ whole genome shotgun (WGS) entry which is preliminary data.</text>
</comment>
<evidence type="ECO:0000313" key="2">
    <source>
        <dbReference type="EMBL" id="KAH7324174.1"/>
    </source>
</evidence>
<gene>
    <name evidence="2" type="ORF">B0I35DRAFT_157283</name>
</gene>
<dbReference type="OrthoDB" id="3799394at2759"/>
<dbReference type="Proteomes" id="UP000813444">
    <property type="component" value="Unassembled WGS sequence"/>
</dbReference>
<evidence type="ECO:0000313" key="3">
    <source>
        <dbReference type="Proteomes" id="UP000813444"/>
    </source>
</evidence>
<feature type="signal peptide" evidence="1">
    <location>
        <begin position="1"/>
        <end position="20"/>
    </location>
</feature>
<reference evidence="2" key="1">
    <citation type="journal article" date="2021" name="Nat. Commun.">
        <title>Genetic determinants of endophytism in the Arabidopsis root mycobiome.</title>
        <authorList>
            <person name="Mesny F."/>
            <person name="Miyauchi S."/>
            <person name="Thiergart T."/>
            <person name="Pickel B."/>
            <person name="Atanasova L."/>
            <person name="Karlsson M."/>
            <person name="Huettel B."/>
            <person name="Barry K.W."/>
            <person name="Haridas S."/>
            <person name="Chen C."/>
            <person name="Bauer D."/>
            <person name="Andreopoulos W."/>
            <person name="Pangilinan J."/>
            <person name="LaButti K."/>
            <person name="Riley R."/>
            <person name="Lipzen A."/>
            <person name="Clum A."/>
            <person name="Drula E."/>
            <person name="Henrissat B."/>
            <person name="Kohler A."/>
            <person name="Grigoriev I.V."/>
            <person name="Martin F.M."/>
            <person name="Hacquard S."/>
        </authorList>
    </citation>
    <scope>NUCLEOTIDE SEQUENCE</scope>
    <source>
        <strain evidence="2">MPI-CAGE-CH-0235</strain>
    </source>
</reference>
<accession>A0A8K0SSU3</accession>
<sequence>MRITLPPFVLLVNLAGIAYAAPSNFRRPCGQRIAPCSTGFTCVPNDKECTNLDRCLGTCAPEVIAALSSAAIALPDLPTPSSASPVQPTPSIQNGNDYQPCGLAMPEILSSCPEGSHCAVDPRSTLSSLLGIGPKICIPDSASFCGGFAGIQCPEGLQCYDVPNDGCDVRNGGADCGGVCL</sequence>
<feature type="chain" id="PRO_5035430239" evidence="1">
    <location>
        <begin position="21"/>
        <end position="181"/>
    </location>
</feature>
<name>A0A8K0SSU3_9HYPO</name>
<proteinExistence type="predicted"/>
<evidence type="ECO:0000256" key="1">
    <source>
        <dbReference type="SAM" id="SignalP"/>
    </source>
</evidence>